<proteinExistence type="predicted"/>
<dbReference type="AlphaFoldDB" id="A0A9P5XGX0"/>
<feature type="region of interest" description="Disordered" evidence="1">
    <location>
        <begin position="1"/>
        <end position="256"/>
    </location>
</feature>
<feature type="compositionally biased region" description="Polar residues" evidence="1">
    <location>
        <begin position="145"/>
        <end position="163"/>
    </location>
</feature>
<accession>A0A9P5XGX0</accession>
<keyword evidence="3" id="KW-1185">Reference proteome</keyword>
<dbReference type="OrthoDB" id="3260940at2759"/>
<feature type="compositionally biased region" description="Basic and acidic residues" evidence="1">
    <location>
        <begin position="73"/>
        <end position="84"/>
    </location>
</feature>
<protein>
    <submittedName>
        <fullName evidence="2">Uncharacterized protein</fullName>
    </submittedName>
</protein>
<evidence type="ECO:0000313" key="2">
    <source>
        <dbReference type="EMBL" id="KAF9450134.1"/>
    </source>
</evidence>
<evidence type="ECO:0000256" key="1">
    <source>
        <dbReference type="SAM" id="MobiDB-lite"/>
    </source>
</evidence>
<reference evidence="2" key="1">
    <citation type="submission" date="2020-11" db="EMBL/GenBank/DDBJ databases">
        <authorList>
            <consortium name="DOE Joint Genome Institute"/>
            <person name="Ahrendt S."/>
            <person name="Riley R."/>
            <person name="Andreopoulos W."/>
            <person name="Labutti K."/>
            <person name="Pangilinan J."/>
            <person name="Ruiz-Duenas F.J."/>
            <person name="Barrasa J.M."/>
            <person name="Sanchez-Garcia M."/>
            <person name="Camarero S."/>
            <person name="Miyauchi S."/>
            <person name="Serrano A."/>
            <person name="Linde D."/>
            <person name="Babiker R."/>
            <person name="Drula E."/>
            <person name="Ayuso-Fernandez I."/>
            <person name="Pacheco R."/>
            <person name="Padilla G."/>
            <person name="Ferreira P."/>
            <person name="Barriuso J."/>
            <person name="Kellner H."/>
            <person name="Castanera R."/>
            <person name="Alfaro M."/>
            <person name="Ramirez L."/>
            <person name="Pisabarro A.G."/>
            <person name="Kuo A."/>
            <person name="Tritt A."/>
            <person name="Lipzen A."/>
            <person name="He G."/>
            <person name="Yan M."/>
            <person name="Ng V."/>
            <person name="Cullen D."/>
            <person name="Martin F."/>
            <person name="Rosso M.-N."/>
            <person name="Henrissat B."/>
            <person name="Hibbett D."/>
            <person name="Martinez A.T."/>
            <person name="Grigoriev I.V."/>
        </authorList>
    </citation>
    <scope>NUCLEOTIDE SEQUENCE</scope>
    <source>
        <strain evidence="2">MF-IS2</strain>
    </source>
</reference>
<gene>
    <name evidence="2" type="ORF">P691DRAFT_811048</name>
</gene>
<feature type="compositionally biased region" description="Low complexity" evidence="1">
    <location>
        <begin position="115"/>
        <end position="127"/>
    </location>
</feature>
<sequence length="296" mass="32206">MLTLSCFSKDATAKLGRSGYADSTEPSSGPGSAHLRNMFSTTTDAAEERPTRKLKKENRFYNFLTRSRSRSRSKQDHSPHRNRDSIPQVPQNGNTQEHPDSKPPYRIPSRPLSSTTTATNTTITPGTPKAKRNPQSAIPVPSASRPENSTNRSRPNTPSQSTSNRRKINIFGISFGSSKSRSRSHSRPGTPRASVDVPPLPIYGFEEDARGPQHAPHPQPSSRPSSPSPPDPKPEPTLPGHDPPTHVNGTNGDAYAGSSKLRELFSGSSCLRVTRRGSLISIQGEILVVPGIRILR</sequence>
<dbReference type="EMBL" id="MU151111">
    <property type="protein sequence ID" value="KAF9450134.1"/>
    <property type="molecule type" value="Genomic_DNA"/>
</dbReference>
<name>A0A9P5XGX0_9AGAR</name>
<organism evidence="2 3">
    <name type="scientific">Macrolepiota fuliginosa MF-IS2</name>
    <dbReference type="NCBI Taxonomy" id="1400762"/>
    <lineage>
        <taxon>Eukaryota</taxon>
        <taxon>Fungi</taxon>
        <taxon>Dikarya</taxon>
        <taxon>Basidiomycota</taxon>
        <taxon>Agaricomycotina</taxon>
        <taxon>Agaricomycetes</taxon>
        <taxon>Agaricomycetidae</taxon>
        <taxon>Agaricales</taxon>
        <taxon>Agaricineae</taxon>
        <taxon>Agaricaceae</taxon>
        <taxon>Macrolepiota</taxon>
    </lineage>
</organism>
<comment type="caution">
    <text evidence="2">The sequence shown here is derived from an EMBL/GenBank/DDBJ whole genome shotgun (WGS) entry which is preliminary data.</text>
</comment>
<dbReference type="Proteomes" id="UP000807342">
    <property type="component" value="Unassembled WGS sequence"/>
</dbReference>
<feature type="compositionally biased region" description="Pro residues" evidence="1">
    <location>
        <begin position="215"/>
        <end position="237"/>
    </location>
</feature>
<evidence type="ECO:0000313" key="3">
    <source>
        <dbReference type="Proteomes" id="UP000807342"/>
    </source>
</evidence>